<evidence type="ECO:0000313" key="4">
    <source>
        <dbReference type="Proteomes" id="UP000886857"/>
    </source>
</evidence>
<dbReference type="Proteomes" id="UP000886857">
    <property type="component" value="Unassembled WGS sequence"/>
</dbReference>
<evidence type="ECO:0000256" key="2">
    <source>
        <dbReference type="SAM" id="Phobius"/>
    </source>
</evidence>
<dbReference type="PANTHER" id="PTHR43019:SF23">
    <property type="entry name" value="PROTEASE DO-LIKE 5, CHLOROPLASTIC"/>
    <property type="match status" value="1"/>
</dbReference>
<keyword evidence="2" id="KW-0472">Membrane</keyword>
<comment type="caution">
    <text evidence="3">The sequence shown here is derived from an EMBL/GenBank/DDBJ whole genome shotgun (WGS) entry which is preliminary data.</text>
</comment>
<dbReference type="PRINTS" id="PR00834">
    <property type="entry name" value="PROTEASES2C"/>
</dbReference>
<dbReference type="PANTHER" id="PTHR43019">
    <property type="entry name" value="SERINE ENDOPROTEASE DEGS"/>
    <property type="match status" value="1"/>
</dbReference>
<dbReference type="AlphaFoldDB" id="A0A9D1N9Q2"/>
<feature type="region of interest" description="Disordered" evidence="1">
    <location>
        <begin position="1"/>
        <end position="26"/>
    </location>
</feature>
<dbReference type="EMBL" id="DVOE01000072">
    <property type="protein sequence ID" value="HIU99127.1"/>
    <property type="molecule type" value="Genomic_DNA"/>
</dbReference>
<evidence type="ECO:0000313" key="3">
    <source>
        <dbReference type="EMBL" id="HIU99127.1"/>
    </source>
</evidence>
<feature type="transmembrane region" description="Helical" evidence="2">
    <location>
        <begin position="39"/>
        <end position="62"/>
    </location>
</feature>
<keyword evidence="2" id="KW-1133">Transmembrane helix</keyword>
<proteinExistence type="predicted"/>
<reference evidence="3" key="2">
    <citation type="journal article" date="2021" name="PeerJ">
        <title>Extensive microbial diversity within the chicken gut microbiome revealed by metagenomics and culture.</title>
        <authorList>
            <person name="Gilroy R."/>
            <person name="Ravi A."/>
            <person name="Getino M."/>
            <person name="Pursley I."/>
            <person name="Horton D.L."/>
            <person name="Alikhan N.F."/>
            <person name="Baker D."/>
            <person name="Gharbi K."/>
            <person name="Hall N."/>
            <person name="Watson M."/>
            <person name="Adriaenssens E.M."/>
            <person name="Foster-Nyarko E."/>
            <person name="Jarju S."/>
            <person name="Secka A."/>
            <person name="Antonio M."/>
            <person name="Oren A."/>
            <person name="Chaudhuri R.R."/>
            <person name="La Ragione R."/>
            <person name="Hildebrand F."/>
            <person name="Pallen M.J."/>
        </authorList>
    </citation>
    <scope>NUCLEOTIDE SEQUENCE</scope>
    <source>
        <strain evidence="3">10406</strain>
    </source>
</reference>
<dbReference type="Gene3D" id="2.40.10.10">
    <property type="entry name" value="Trypsin-like serine proteases"/>
    <property type="match status" value="2"/>
</dbReference>
<dbReference type="InterPro" id="IPR001940">
    <property type="entry name" value="Peptidase_S1C"/>
</dbReference>
<organism evidence="3 4">
    <name type="scientific">Candidatus Limadaptatus stercoripullorum</name>
    <dbReference type="NCBI Taxonomy" id="2840846"/>
    <lineage>
        <taxon>Bacteria</taxon>
        <taxon>Bacillati</taxon>
        <taxon>Bacillota</taxon>
        <taxon>Clostridia</taxon>
        <taxon>Eubacteriales</taxon>
        <taxon>Candidatus Limadaptatus</taxon>
    </lineage>
</organism>
<dbReference type="SUPFAM" id="SSF50494">
    <property type="entry name" value="Trypsin-like serine proteases"/>
    <property type="match status" value="1"/>
</dbReference>
<dbReference type="GO" id="GO:0006508">
    <property type="term" value="P:proteolysis"/>
    <property type="evidence" value="ECO:0007669"/>
    <property type="project" value="InterPro"/>
</dbReference>
<dbReference type="InterPro" id="IPR043504">
    <property type="entry name" value="Peptidase_S1_PA_chymotrypsin"/>
</dbReference>
<keyword evidence="2" id="KW-0812">Transmembrane</keyword>
<dbReference type="Pfam" id="PF13365">
    <property type="entry name" value="Trypsin_2"/>
    <property type="match status" value="1"/>
</dbReference>
<sequence length="363" mass="38528">MDRFDDFFGGDTQNDGGGYTPVYHTPDPAPAPERGIKRWVVVLMVVISVIMCLALIVNIVVLTSLKSEIASEYAATIKQAIYDEYYQAIKDVVDDTGMVSDDLIDAVVGAVNTSAAKVAGEQTTKSVVNIIARNSGANTYSSSSGFLITAEDSSGGRKQYVVTNAHCVLYAKQSSTGFFPGGMGTSATFAEYETITCYFGNDDSDSYTLSVVGCGSYYDEEVNSTDYQREPDLAVLEFTSAQPDSSEHPSLAVAKSDTATYGDDIAIVGYPVYEGVSVSDGVICSPAHSMLEQGWGYGQFYTISAAVNSGNSGGPLVNNRNEVLGVVEASMNVEVAENIGYAVAASTLITFLEEYGLTVVDPV</sequence>
<dbReference type="GO" id="GO:0004252">
    <property type="term" value="F:serine-type endopeptidase activity"/>
    <property type="evidence" value="ECO:0007669"/>
    <property type="project" value="InterPro"/>
</dbReference>
<gene>
    <name evidence="3" type="ORF">IAC73_04735</name>
</gene>
<accession>A0A9D1N9Q2</accession>
<evidence type="ECO:0000256" key="1">
    <source>
        <dbReference type="SAM" id="MobiDB-lite"/>
    </source>
</evidence>
<dbReference type="InterPro" id="IPR009003">
    <property type="entry name" value="Peptidase_S1_PA"/>
</dbReference>
<protein>
    <submittedName>
        <fullName evidence="3">Trypsin-like peptidase domain-containing protein</fullName>
    </submittedName>
</protein>
<reference evidence="3" key="1">
    <citation type="submission" date="2020-10" db="EMBL/GenBank/DDBJ databases">
        <authorList>
            <person name="Gilroy R."/>
        </authorList>
    </citation>
    <scope>NUCLEOTIDE SEQUENCE</scope>
    <source>
        <strain evidence="3">10406</strain>
    </source>
</reference>
<name>A0A9D1N9Q2_9FIRM</name>